<dbReference type="Gene3D" id="1.10.10.10">
    <property type="entry name" value="Winged helix-like DNA-binding domain superfamily/Winged helix DNA-binding domain"/>
    <property type="match status" value="1"/>
</dbReference>
<dbReference type="Pfam" id="PF03466">
    <property type="entry name" value="LysR_substrate"/>
    <property type="match status" value="1"/>
</dbReference>
<comment type="caution">
    <text evidence="6">The sequence shown here is derived from an EMBL/GenBank/DDBJ whole genome shotgun (WGS) entry which is preliminary data.</text>
</comment>
<dbReference type="Proteomes" id="UP001519295">
    <property type="component" value="Unassembled WGS sequence"/>
</dbReference>
<accession>A0ABS4VWG7</accession>
<dbReference type="PANTHER" id="PTHR30126">
    <property type="entry name" value="HTH-TYPE TRANSCRIPTIONAL REGULATOR"/>
    <property type="match status" value="1"/>
</dbReference>
<evidence type="ECO:0000259" key="5">
    <source>
        <dbReference type="PROSITE" id="PS50931"/>
    </source>
</evidence>
<protein>
    <submittedName>
        <fullName evidence="6">Molybdate transport repressor ModE-like protein</fullName>
    </submittedName>
</protein>
<dbReference type="InterPro" id="IPR005119">
    <property type="entry name" value="LysR_subst-bd"/>
</dbReference>
<name>A0ABS4VWG7_9PSEU</name>
<proteinExistence type="inferred from homology"/>
<keyword evidence="4" id="KW-0804">Transcription</keyword>
<dbReference type="PANTHER" id="PTHR30126:SF39">
    <property type="entry name" value="HTH-TYPE TRANSCRIPTIONAL REGULATOR CYSL"/>
    <property type="match status" value="1"/>
</dbReference>
<dbReference type="RefSeq" id="WP_210028283.1">
    <property type="nucleotide sequence ID" value="NZ_JAGINU010000001.1"/>
</dbReference>
<dbReference type="InterPro" id="IPR036388">
    <property type="entry name" value="WH-like_DNA-bd_sf"/>
</dbReference>
<reference evidence="6 7" key="1">
    <citation type="submission" date="2021-03" db="EMBL/GenBank/DDBJ databases">
        <title>Sequencing the genomes of 1000 actinobacteria strains.</title>
        <authorList>
            <person name="Klenk H.-P."/>
        </authorList>
    </citation>
    <scope>NUCLEOTIDE SEQUENCE [LARGE SCALE GENOMIC DNA]</scope>
    <source>
        <strain evidence="6 7">DSM 45256</strain>
    </source>
</reference>
<evidence type="ECO:0000256" key="4">
    <source>
        <dbReference type="ARBA" id="ARBA00023163"/>
    </source>
</evidence>
<dbReference type="InterPro" id="IPR036390">
    <property type="entry name" value="WH_DNA-bd_sf"/>
</dbReference>
<dbReference type="Gene3D" id="3.40.190.10">
    <property type="entry name" value="Periplasmic binding protein-like II"/>
    <property type="match status" value="2"/>
</dbReference>
<dbReference type="SUPFAM" id="SSF53850">
    <property type="entry name" value="Periplasmic binding protein-like II"/>
    <property type="match status" value="1"/>
</dbReference>
<dbReference type="SUPFAM" id="SSF46785">
    <property type="entry name" value="Winged helix' DNA-binding domain"/>
    <property type="match status" value="1"/>
</dbReference>
<evidence type="ECO:0000256" key="1">
    <source>
        <dbReference type="ARBA" id="ARBA00009437"/>
    </source>
</evidence>
<dbReference type="Pfam" id="PF00126">
    <property type="entry name" value="HTH_1"/>
    <property type="match status" value="1"/>
</dbReference>
<evidence type="ECO:0000256" key="2">
    <source>
        <dbReference type="ARBA" id="ARBA00023015"/>
    </source>
</evidence>
<comment type="similarity">
    <text evidence="1">Belongs to the LysR transcriptional regulatory family.</text>
</comment>
<organism evidence="6 7">
    <name type="scientific">Pseudonocardia parietis</name>
    <dbReference type="NCBI Taxonomy" id="570936"/>
    <lineage>
        <taxon>Bacteria</taxon>
        <taxon>Bacillati</taxon>
        <taxon>Actinomycetota</taxon>
        <taxon>Actinomycetes</taxon>
        <taxon>Pseudonocardiales</taxon>
        <taxon>Pseudonocardiaceae</taxon>
        <taxon>Pseudonocardia</taxon>
    </lineage>
</organism>
<evidence type="ECO:0000313" key="7">
    <source>
        <dbReference type="Proteomes" id="UP001519295"/>
    </source>
</evidence>
<evidence type="ECO:0000256" key="3">
    <source>
        <dbReference type="ARBA" id="ARBA00023125"/>
    </source>
</evidence>
<feature type="domain" description="HTH lysR-type" evidence="5">
    <location>
        <begin position="9"/>
        <end position="66"/>
    </location>
</feature>
<keyword evidence="3" id="KW-0238">DNA-binding</keyword>
<dbReference type="EMBL" id="JAGINU010000001">
    <property type="protein sequence ID" value="MBP2368063.1"/>
    <property type="molecule type" value="Genomic_DNA"/>
</dbReference>
<dbReference type="PROSITE" id="PS50931">
    <property type="entry name" value="HTH_LYSR"/>
    <property type="match status" value="1"/>
</dbReference>
<keyword evidence="2" id="KW-0805">Transcription regulation</keyword>
<keyword evidence="7" id="KW-1185">Reference proteome</keyword>
<gene>
    <name evidence="6" type="ORF">JOF36_003759</name>
</gene>
<evidence type="ECO:0000313" key="6">
    <source>
        <dbReference type="EMBL" id="MBP2368063.1"/>
    </source>
</evidence>
<sequence>MPPPPARVPDLTALSLLVAIARTGNVGTAAHEVGLSVQAATARLRTVEQQVGAPVVERERRGRRAGRLTSRGVLLVEWAGPVLDAAADLDAVVAALRPARPGEQPIVLAAGPTAAEGLLPAWLVELRDGPGGQIVLLDTDDPAAAVRAGDATLGIVETVEPLEGLHATTVDTDTLVLVVAPDHPWAGGSGVDAAELVATPLVTRRPGAGTRASVEAALTAAAPDVRAPAPLREVAADTAVRAAVRAGEGPAVLPRRAVTGDLAAGNLAEVPVHGADLGREFRAVWKEGSSPQGTARDLLRIATGGRIR</sequence>
<dbReference type="InterPro" id="IPR000847">
    <property type="entry name" value="LysR_HTH_N"/>
</dbReference>